<organism evidence="1 2">
    <name type="scientific">Trichonephila clavata</name>
    <name type="common">Joro spider</name>
    <name type="synonym">Nephila clavata</name>
    <dbReference type="NCBI Taxonomy" id="2740835"/>
    <lineage>
        <taxon>Eukaryota</taxon>
        <taxon>Metazoa</taxon>
        <taxon>Ecdysozoa</taxon>
        <taxon>Arthropoda</taxon>
        <taxon>Chelicerata</taxon>
        <taxon>Arachnida</taxon>
        <taxon>Araneae</taxon>
        <taxon>Araneomorphae</taxon>
        <taxon>Entelegynae</taxon>
        <taxon>Araneoidea</taxon>
        <taxon>Nephilidae</taxon>
        <taxon>Trichonephila</taxon>
    </lineage>
</organism>
<dbReference type="Proteomes" id="UP000887116">
    <property type="component" value="Unassembled WGS sequence"/>
</dbReference>
<gene>
    <name evidence="1" type="ORF">TNCT_714911</name>
</gene>
<dbReference type="EMBL" id="BMAO01028266">
    <property type="protein sequence ID" value="GFR23226.1"/>
    <property type="molecule type" value="Genomic_DNA"/>
</dbReference>
<sequence>MHLFYGLQSLEQKQIDKTKTNFGRTGKITPFYMEARTNLPRSEEFHKNSETNTETKHTIGNTSLCAKHAGSIHLAMTTKLCYATSVRITFAKLM</sequence>
<evidence type="ECO:0000313" key="1">
    <source>
        <dbReference type="EMBL" id="GFR23226.1"/>
    </source>
</evidence>
<comment type="caution">
    <text evidence="1">The sequence shown here is derived from an EMBL/GenBank/DDBJ whole genome shotgun (WGS) entry which is preliminary data.</text>
</comment>
<keyword evidence="2" id="KW-1185">Reference proteome</keyword>
<name>A0A8X6JYZ7_TRICU</name>
<reference evidence="1" key="1">
    <citation type="submission" date="2020-07" db="EMBL/GenBank/DDBJ databases">
        <title>Multicomponent nature underlies the extraordinary mechanical properties of spider dragline silk.</title>
        <authorList>
            <person name="Kono N."/>
            <person name="Nakamura H."/>
            <person name="Mori M."/>
            <person name="Yoshida Y."/>
            <person name="Ohtoshi R."/>
            <person name="Malay A.D."/>
            <person name="Moran D.A.P."/>
            <person name="Tomita M."/>
            <person name="Numata K."/>
            <person name="Arakawa K."/>
        </authorList>
    </citation>
    <scope>NUCLEOTIDE SEQUENCE</scope>
</reference>
<accession>A0A8X6JYZ7</accession>
<protein>
    <submittedName>
        <fullName evidence="1">Uncharacterized protein</fullName>
    </submittedName>
</protein>
<proteinExistence type="predicted"/>
<dbReference type="AlphaFoldDB" id="A0A8X6JYZ7"/>
<evidence type="ECO:0000313" key="2">
    <source>
        <dbReference type="Proteomes" id="UP000887116"/>
    </source>
</evidence>